<sequence>MANTSKRKRGRGLILAGLLLLAAALGLVLFNLWDAWRAERSVAQALEALRQETALSQEEPSGEAPAGEQSPQKDSQEQSMATVEAEGREYLGELSFPTLDLTLPVLSQCSEEDLKTAPCRYQGSLSGGDLIVAGHNYQSHFGRLDQLSPGDPVTFAGPDGETCAYEVTETQELPGTALEEMEAGEWDLTLFTCTLDGRGRITLRCQRTE</sequence>
<dbReference type="Pfam" id="PF04203">
    <property type="entry name" value="Sortase"/>
    <property type="match status" value="1"/>
</dbReference>
<evidence type="ECO:0000256" key="1">
    <source>
        <dbReference type="ARBA" id="ARBA00022801"/>
    </source>
</evidence>
<reference evidence="3" key="2">
    <citation type="submission" date="2021-04" db="EMBL/GenBank/DDBJ databases">
        <authorList>
            <person name="Gilroy R."/>
        </authorList>
    </citation>
    <scope>NUCLEOTIDE SEQUENCE</scope>
    <source>
        <strain evidence="3">1282</strain>
    </source>
</reference>
<dbReference type="Gene3D" id="2.40.260.10">
    <property type="entry name" value="Sortase"/>
    <property type="match status" value="1"/>
</dbReference>
<keyword evidence="1" id="KW-0378">Hydrolase</keyword>
<name>A0A9D1YCM1_9FIRM</name>
<dbReference type="EMBL" id="DXDU01000079">
    <property type="protein sequence ID" value="HIY26492.1"/>
    <property type="molecule type" value="Genomic_DNA"/>
</dbReference>
<dbReference type="InterPro" id="IPR005754">
    <property type="entry name" value="Sortase"/>
</dbReference>
<reference evidence="3" key="1">
    <citation type="journal article" date="2021" name="PeerJ">
        <title>Extensive microbial diversity within the chicken gut microbiome revealed by metagenomics and culture.</title>
        <authorList>
            <person name="Gilroy R."/>
            <person name="Ravi A."/>
            <person name="Getino M."/>
            <person name="Pursley I."/>
            <person name="Horton D.L."/>
            <person name="Alikhan N.F."/>
            <person name="Baker D."/>
            <person name="Gharbi K."/>
            <person name="Hall N."/>
            <person name="Watson M."/>
            <person name="Adriaenssens E.M."/>
            <person name="Foster-Nyarko E."/>
            <person name="Jarju S."/>
            <person name="Secka A."/>
            <person name="Antonio M."/>
            <person name="Oren A."/>
            <person name="Chaudhuri R.R."/>
            <person name="La Ragione R."/>
            <person name="Hildebrand F."/>
            <person name="Pallen M.J."/>
        </authorList>
    </citation>
    <scope>NUCLEOTIDE SEQUENCE</scope>
    <source>
        <strain evidence="3">1282</strain>
    </source>
</reference>
<dbReference type="GO" id="GO:0016787">
    <property type="term" value="F:hydrolase activity"/>
    <property type="evidence" value="ECO:0007669"/>
    <property type="project" value="UniProtKB-KW"/>
</dbReference>
<dbReference type="InterPro" id="IPR023365">
    <property type="entry name" value="Sortase_dom-sf"/>
</dbReference>
<dbReference type="SUPFAM" id="SSF63817">
    <property type="entry name" value="Sortase"/>
    <property type="match status" value="1"/>
</dbReference>
<evidence type="ECO:0000313" key="3">
    <source>
        <dbReference type="EMBL" id="HIY26492.1"/>
    </source>
</evidence>
<evidence type="ECO:0000313" key="4">
    <source>
        <dbReference type="Proteomes" id="UP000823915"/>
    </source>
</evidence>
<protein>
    <submittedName>
        <fullName evidence="3">Sortase</fullName>
    </submittedName>
</protein>
<dbReference type="AlphaFoldDB" id="A0A9D1YCM1"/>
<feature type="region of interest" description="Disordered" evidence="2">
    <location>
        <begin position="53"/>
        <end position="82"/>
    </location>
</feature>
<dbReference type="Proteomes" id="UP000823915">
    <property type="component" value="Unassembled WGS sequence"/>
</dbReference>
<feature type="compositionally biased region" description="Polar residues" evidence="2">
    <location>
        <begin position="69"/>
        <end position="81"/>
    </location>
</feature>
<evidence type="ECO:0000256" key="2">
    <source>
        <dbReference type="SAM" id="MobiDB-lite"/>
    </source>
</evidence>
<dbReference type="CDD" id="cd00004">
    <property type="entry name" value="Sortase"/>
    <property type="match status" value="1"/>
</dbReference>
<proteinExistence type="predicted"/>
<comment type="caution">
    <text evidence="3">The sequence shown here is derived from an EMBL/GenBank/DDBJ whole genome shotgun (WGS) entry which is preliminary data.</text>
</comment>
<accession>A0A9D1YCM1</accession>
<gene>
    <name evidence="3" type="ORF">H9838_04865</name>
</gene>
<organism evidence="3 4">
    <name type="scientific">Candidatus Acutalibacter pullistercoris</name>
    <dbReference type="NCBI Taxonomy" id="2838418"/>
    <lineage>
        <taxon>Bacteria</taxon>
        <taxon>Bacillati</taxon>
        <taxon>Bacillota</taxon>
        <taxon>Clostridia</taxon>
        <taxon>Eubacteriales</taxon>
        <taxon>Acutalibacteraceae</taxon>
        <taxon>Acutalibacter</taxon>
    </lineage>
</organism>